<reference evidence="10" key="1">
    <citation type="submission" date="2025-08" db="UniProtKB">
        <authorList>
            <consortium name="RefSeq"/>
        </authorList>
    </citation>
    <scope>IDENTIFICATION</scope>
</reference>
<comment type="caution">
    <text evidence="3">Lacks conserved residue(s) required for the propagation of feature annotation.</text>
</comment>
<dbReference type="GeneID" id="101849596"/>
<dbReference type="Pfam" id="PF00431">
    <property type="entry name" value="CUB"/>
    <property type="match status" value="2"/>
</dbReference>
<dbReference type="PROSITE" id="PS01180">
    <property type="entry name" value="CUB"/>
    <property type="match status" value="2"/>
</dbReference>
<dbReference type="InterPro" id="IPR003598">
    <property type="entry name" value="Ig_sub2"/>
</dbReference>
<dbReference type="SMART" id="SM00408">
    <property type="entry name" value="IGc2"/>
    <property type="match status" value="1"/>
</dbReference>
<dbReference type="Pfam" id="PF13927">
    <property type="entry name" value="Ig_3"/>
    <property type="match status" value="1"/>
</dbReference>
<feature type="domain" description="CUB" evidence="7">
    <location>
        <begin position="525"/>
        <end position="640"/>
    </location>
</feature>
<evidence type="ECO:0000259" key="7">
    <source>
        <dbReference type="PROSITE" id="PS01180"/>
    </source>
</evidence>
<evidence type="ECO:0000256" key="4">
    <source>
        <dbReference type="SAM" id="MobiDB-lite"/>
    </source>
</evidence>
<dbReference type="InterPro" id="IPR007110">
    <property type="entry name" value="Ig-like_dom"/>
</dbReference>
<keyword evidence="2" id="KW-1015">Disulfide bond</keyword>
<dbReference type="InterPro" id="IPR013783">
    <property type="entry name" value="Ig-like_fold"/>
</dbReference>
<feature type="signal peptide" evidence="6">
    <location>
        <begin position="1"/>
        <end position="19"/>
    </location>
</feature>
<evidence type="ECO:0000256" key="2">
    <source>
        <dbReference type="ARBA" id="ARBA00023157"/>
    </source>
</evidence>
<feature type="transmembrane region" description="Helical" evidence="5">
    <location>
        <begin position="783"/>
        <end position="808"/>
    </location>
</feature>
<dbReference type="SUPFAM" id="SSF48726">
    <property type="entry name" value="Immunoglobulin"/>
    <property type="match status" value="4"/>
</dbReference>
<feature type="compositionally biased region" description="Low complexity" evidence="4">
    <location>
        <begin position="901"/>
        <end position="918"/>
    </location>
</feature>
<feature type="domain" description="Ig-like" evidence="8">
    <location>
        <begin position="115"/>
        <end position="201"/>
    </location>
</feature>
<keyword evidence="5" id="KW-0472">Membrane</keyword>
<feature type="chain" id="PRO_5047432784" evidence="6">
    <location>
        <begin position="20"/>
        <end position="927"/>
    </location>
</feature>
<proteinExistence type="predicted"/>
<gene>
    <name evidence="10" type="primary">LOC101849596</name>
</gene>
<keyword evidence="5" id="KW-0812">Transmembrane</keyword>
<keyword evidence="6" id="KW-0732">Signal</keyword>
<keyword evidence="9" id="KW-1185">Reference proteome</keyword>
<dbReference type="Gene3D" id="2.60.120.290">
    <property type="entry name" value="Spermadhesin, CUB domain"/>
    <property type="match status" value="2"/>
</dbReference>
<evidence type="ECO:0000256" key="1">
    <source>
        <dbReference type="ARBA" id="ARBA00022737"/>
    </source>
</evidence>
<feature type="compositionally biased region" description="Polar residues" evidence="4">
    <location>
        <begin position="835"/>
        <end position="852"/>
    </location>
</feature>
<dbReference type="InterPro" id="IPR035914">
    <property type="entry name" value="Sperma_CUB_dom_sf"/>
</dbReference>
<feature type="region of interest" description="Disordered" evidence="4">
    <location>
        <begin position="829"/>
        <end position="927"/>
    </location>
</feature>
<evidence type="ECO:0000256" key="5">
    <source>
        <dbReference type="SAM" id="Phobius"/>
    </source>
</evidence>
<name>A0ABM0ZVK9_APLCA</name>
<dbReference type="SUPFAM" id="SSF49854">
    <property type="entry name" value="Spermadhesin, CUB domain"/>
    <property type="match status" value="2"/>
</dbReference>
<feature type="domain" description="Ig-like" evidence="8">
    <location>
        <begin position="318"/>
        <end position="417"/>
    </location>
</feature>
<evidence type="ECO:0000313" key="9">
    <source>
        <dbReference type="Proteomes" id="UP000694888"/>
    </source>
</evidence>
<accession>A0ABM0ZVK9</accession>
<dbReference type="Proteomes" id="UP000694888">
    <property type="component" value="Unplaced"/>
</dbReference>
<dbReference type="Gene3D" id="2.60.40.10">
    <property type="entry name" value="Immunoglobulins"/>
    <property type="match status" value="4"/>
</dbReference>
<keyword evidence="1" id="KW-0677">Repeat</keyword>
<dbReference type="PANTHER" id="PTHR44170:SF6">
    <property type="entry name" value="CONTACTIN"/>
    <property type="match status" value="1"/>
</dbReference>
<dbReference type="CDD" id="cd00041">
    <property type="entry name" value="CUB"/>
    <property type="match status" value="2"/>
</dbReference>
<dbReference type="InterPro" id="IPR003599">
    <property type="entry name" value="Ig_sub"/>
</dbReference>
<dbReference type="PROSITE" id="PS50835">
    <property type="entry name" value="IG_LIKE"/>
    <property type="match status" value="3"/>
</dbReference>
<keyword evidence="5" id="KW-1133">Transmembrane helix</keyword>
<dbReference type="PANTHER" id="PTHR44170">
    <property type="entry name" value="PROTEIN SIDEKICK"/>
    <property type="match status" value="1"/>
</dbReference>
<organism evidence="9 10">
    <name type="scientific">Aplysia californica</name>
    <name type="common">California sea hare</name>
    <dbReference type="NCBI Taxonomy" id="6500"/>
    <lineage>
        <taxon>Eukaryota</taxon>
        <taxon>Metazoa</taxon>
        <taxon>Spiralia</taxon>
        <taxon>Lophotrochozoa</taxon>
        <taxon>Mollusca</taxon>
        <taxon>Gastropoda</taxon>
        <taxon>Heterobranchia</taxon>
        <taxon>Euthyneura</taxon>
        <taxon>Tectipleura</taxon>
        <taxon>Aplysiida</taxon>
        <taxon>Aplysioidea</taxon>
        <taxon>Aplysiidae</taxon>
        <taxon>Aplysia</taxon>
    </lineage>
</organism>
<feature type="domain" description="CUB" evidence="7">
    <location>
        <begin position="641"/>
        <end position="761"/>
    </location>
</feature>
<sequence>MSWLWQLLVIVLLCAFTYSDDRILKPPRLEKPTQPSMKYFLDNDKITLECEADGIPEASYLWKHNGVPVEESSAVKLSQGTLTIEPAMKSHEGEYRCYASSVIERENFMPTSVSPPISLVFSYVNAGNMTSENVTGEVNSYLVLRCGLTDHSGPVRFNWYDTSRFQEISLDSGRLYIDLNGDLHFSYLKRSDARSYKCGVSIGEIIKLDGAGHTVQVVGVADRKQPAKLEYSSDPNPVVRPYESVHLECVFSGRFIQTIDWVDVYHLDSTIISDDRYFVSSDNHRLYIRWPGIQRSKKYRCESLTPYGYDSQTFTLNEKVGLLSIEEPKAQTVVEGSDATFKCDALYLPDEMDRPLVKWFLDGRSVEWDVINKNHFDLSYERTSFSVLHALKPRDILCVQCEVSKGNDTLFNNACLNVINPIVVLKSPARNQRIVYGDIVDLSVTGKTDPSQTLRYSLVVASHTYRTTPPFITEIQGTGEAYINTSALTRREYFAIGGEYKHVLSNDYEEKKVDVHVILEDVTYSSCPTFDTVGVTTTEQIIILRSSMNINKCKWLLHVAVGHRVRVSFNVISLNTGMSCTEESLEFYDGDQVSSPRLVSVCFSTMERSFISSGQDVLVVLIGSGSGQRLVKFSYVAISLDTGDFSSSECPAFVAVGVTKTKQYIKLPSPMSIDECSWLLYAPPNHHVVVTIERVAMSTNNCGDEYLQVYDGSHLFSPSIGLLCGPVQRQNFTSSGGDMLLVLKGSSYSDQRTFEVSFMAGRLINPTPESPGSKLSSNGNSNVSVVVSVVVCLLIAAVVVAVIGFCVVKRKRQRCAGGEVAGRTRNDPAVGIQFSGLSNSNGQNPSETTVADTEQMMPIVPSAPPAVPVPTTEIDAPPPSYNQVLERDRDSNSDVPPPSYSPYMPGGPLSDSLPSGPSFAPPGSRYV</sequence>
<evidence type="ECO:0000256" key="6">
    <source>
        <dbReference type="SAM" id="SignalP"/>
    </source>
</evidence>
<dbReference type="InterPro" id="IPR036179">
    <property type="entry name" value="Ig-like_dom_sf"/>
</dbReference>
<dbReference type="SMART" id="SM00042">
    <property type="entry name" value="CUB"/>
    <property type="match status" value="2"/>
</dbReference>
<evidence type="ECO:0000256" key="3">
    <source>
        <dbReference type="PROSITE-ProRule" id="PRU00059"/>
    </source>
</evidence>
<evidence type="ECO:0000259" key="8">
    <source>
        <dbReference type="PROSITE" id="PS50835"/>
    </source>
</evidence>
<protein>
    <submittedName>
        <fullName evidence="10">Neuronal cell adhesion molecule isoform X1</fullName>
    </submittedName>
</protein>
<feature type="domain" description="Ig-like" evidence="8">
    <location>
        <begin position="27"/>
        <end position="114"/>
    </location>
</feature>
<dbReference type="InterPro" id="IPR000859">
    <property type="entry name" value="CUB_dom"/>
</dbReference>
<evidence type="ECO:0000313" key="10">
    <source>
        <dbReference type="RefSeq" id="XP_012935449.1"/>
    </source>
</evidence>
<dbReference type="RefSeq" id="XP_012935449.1">
    <property type="nucleotide sequence ID" value="XM_013079995.2"/>
</dbReference>
<dbReference type="SMART" id="SM00409">
    <property type="entry name" value="IG"/>
    <property type="match status" value="4"/>
</dbReference>